<evidence type="ECO:0000256" key="3">
    <source>
        <dbReference type="ARBA" id="ARBA00022692"/>
    </source>
</evidence>
<dbReference type="Pfam" id="PF01943">
    <property type="entry name" value="Polysacc_synt"/>
    <property type="match status" value="1"/>
</dbReference>
<dbReference type="EMBL" id="CP028811">
    <property type="protein sequence ID" value="AWA29254.1"/>
    <property type="molecule type" value="Genomic_DNA"/>
</dbReference>
<feature type="transmembrane region" description="Helical" evidence="6">
    <location>
        <begin position="246"/>
        <end position="268"/>
    </location>
</feature>
<accession>A0A2S0RCD8</accession>
<keyword evidence="3 6" id="KW-0812">Transmembrane</keyword>
<keyword evidence="5 6" id="KW-0472">Membrane</keyword>
<feature type="transmembrane region" description="Helical" evidence="6">
    <location>
        <begin position="319"/>
        <end position="340"/>
    </location>
</feature>
<protein>
    <recommendedName>
        <fullName evidence="9">Polysaccharide biosynthesis protein C-terminal domain-containing protein</fullName>
    </recommendedName>
</protein>
<evidence type="ECO:0000256" key="1">
    <source>
        <dbReference type="ARBA" id="ARBA00004651"/>
    </source>
</evidence>
<evidence type="ECO:0008006" key="9">
    <source>
        <dbReference type="Google" id="ProtNLM"/>
    </source>
</evidence>
<dbReference type="AlphaFoldDB" id="A0A2S0RCD8"/>
<dbReference type="InterPro" id="IPR050833">
    <property type="entry name" value="Poly_Biosynth_Transport"/>
</dbReference>
<feature type="transmembrane region" description="Helical" evidence="6">
    <location>
        <begin position="165"/>
        <end position="187"/>
    </location>
</feature>
<dbReference type="InterPro" id="IPR002797">
    <property type="entry name" value="Polysacc_synth"/>
</dbReference>
<feature type="transmembrane region" description="Helical" evidence="6">
    <location>
        <begin position="67"/>
        <end position="89"/>
    </location>
</feature>
<dbReference type="Proteomes" id="UP000244193">
    <property type="component" value="Chromosome"/>
</dbReference>
<evidence type="ECO:0000313" key="7">
    <source>
        <dbReference type="EMBL" id="AWA29254.1"/>
    </source>
</evidence>
<dbReference type="OrthoDB" id="9815702at2"/>
<feature type="transmembrane region" description="Helical" evidence="6">
    <location>
        <begin position="33"/>
        <end position="55"/>
    </location>
</feature>
<keyword evidence="8" id="KW-1185">Reference proteome</keyword>
<organism evidence="7 8">
    <name type="scientific">Flavobacterium magnum</name>
    <dbReference type="NCBI Taxonomy" id="2162713"/>
    <lineage>
        <taxon>Bacteria</taxon>
        <taxon>Pseudomonadati</taxon>
        <taxon>Bacteroidota</taxon>
        <taxon>Flavobacteriia</taxon>
        <taxon>Flavobacteriales</taxon>
        <taxon>Flavobacteriaceae</taxon>
        <taxon>Flavobacterium</taxon>
    </lineage>
</organism>
<comment type="subcellular location">
    <subcellularLocation>
        <location evidence="1">Cell membrane</location>
        <topology evidence="1">Multi-pass membrane protein</topology>
    </subcellularLocation>
</comment>
<reference evidence="7 8" key="1">
    <citation type="submission" date="2018-04" db="EMBL/GenBank/DDBJ databases">
        <title>Genome sequencing of Flavobacterium sp. HYN0048.</title>
        <authorList>
            <person name="Yi H."/>
            <person name="Baek C."/>
        </authorList>
    </citation>
    <scope>NUCLEOTIDE SEQUENCE [LARGE SCALE GENOMIC DNA]</scope>
    <source>
        <strain evidence="7 8">HYN0048</strain>
    </source>
</reference>
<dbReference type="GO" id="GO:0005886">
    <property type="term" value="C:plasma membrane"/>
    <property type="evidence" value="ECO:0007669"/>
    <property type="project" value="UniProtKB-SubCell"/>
</dbReference>
<feature type="transmembrane region" description="Helical" evidence="6">
    <location>
        <begin position="411"/>
        <end position="433"/>
    </location>
</feature>
<name>A0A2S0RCD8_9FLAO</name>
<evidence type="ECO:0000256" key="5">
    <source>
        <dbReference type="ARBA" id="ARBA00023136"/>
    </source>
</evidence>
<evidence type="ECO:0000256" key="6">
    <source>
        <dbReference type="SAM" id="Phobius"/>
    </source>
</evidence>
<dbReference type="PANTHER" id="PTHR30250:SF11">
    <property type="entry name" value="O-ANTIGEN TRANSPORTER-RELATED"/>
    <property type="match status" value="1"/>
</dbReference>
<evidence type="ECO:0000313" key="8">
    <source>
        <dbReference type="Proteomes" id="UP000244193"/>
    </source>
</evidence>
<keyword evidence="4 6" id="KW-1133">Transmembrane helix</keyword>
<evidence type="ECO:0000256" key="2">
    <source>
        <dbReference type="ARBA" id="ARBA00022475"/>
    </source>
</evidence>
<evidence type="ECO:0000256" key="4">
    <source>
        <dbReference type="ARBA" id="ARBA00022989"/>
    </source>
</evidence>
<keyword evidence="2" id="KW-1003">Cell membrane</keyword>
<dbReference type="KEGG" id="fmg:HYN48_03655"/>
<feature type="transmembrane region" description="Helical" evidence="6">
    <location>
        <begin position="352"/>
        <end position="370"/>
    </location>
</feature>
<sequence>MAFVFYTIDNARLNIMIKEKLLSVLYKKKTKDFLVYGIGQVVNILTPLLITPYLLHICGFEKLGIIAMGQAFAYILIVVVDYSSYIVGVRETSINRGNHAILQHLFKTTYAAKFLLLFLVCLVTVLLTLFVPYFRENMTVFYLSVSIIVGQVINPTWFLQGLENFLWITIINIISKVINVIGVILFVTSDTDYIYANLWLGGSAMAANLMGFLWLVRKYNISFRNISKDAIADLLKKDFSFCVSQLFFSIRNYSSVMIIGFFAGNYVAGQFKVIEQIINLFRTYLQMFFKFSYSYICFEIDRNLTRGIQLWKKFNGLNTIFLISLLAAVFVCADFVLRFFKVENALLPEFITYLHVALFVPLLIGITLPMEQLLFSLNKNRYYIRITILSTCLNALGIALSMTFFGLREAFFVLIITELSLTCIYLLILKPYFAASNSTR</sequence>
<gene>
    <name evidence="7" type="ORF">HYN48_03655</name>
</gene>
<dbReference type="PRINTS" id="PR01435">
    <property type="entry name" value="NPOXDRDTASE5"/>
</dbReference>
<proteinExistence type="predicted"/>
<feature type="transmembrane region" description="Helical" evidence="6">
    <location>
        <begin position="110"/>
        <end position="134"/>
    </location>
</feature>
<feature type="transmembrane region" description="Helical" evidence="6">
    <location>
        <begin position="382"/>
        <end position="405"/>
    </location>
</feature>
<feature type="transmembrane region" description="Helical" evidence="6">
    <location>
        <begin position="193"/>
        <end position="216"/>
    </location>
</feature>
<dbReference type="PANTHER" id="PTHR30250">
    <property type="entry name" value="PST FAMILY PREDICTED COLANIC ACID TRANSPORTER"/>
    <property type="match status" value="1"/>
</dbReference>